<dbReference type="CDD" id="cd14014">
    <property type="entry name" value="STKc_PknB_like"/>
    <property type="match status" value="1"/>
</dbReference>
<gene>
    <name evidence="4" type="ORF">GLP15_1214</name>
</gene>
<keyword evidence="2" id="KW-0175">Coiled coil</keyword>
<dbReference type="Pfam" id="PF00069">
    <property type="entry name" value="Pkinase"/>
    <property type="match status" value="1"/>
</dbReference>
<dbReference type="InterPro" id="IPR036770">
    <property type="entry name" value="Ankyrin_rpt-contain_sf"/>
</dbReference>
<feature type="repeat" description="ANK" evidence="1">
    <location>
        <begin position="411"/>
        <end position="443"/>
    </location>
</feature>
<dbReference type="PROSITE" id="PS50297">
    <property type="entry name" value="ANK_REP_REGION"/>
    <property type="match status" value="3"/>
</dbReference>
<feature type="domain" description="Protein kinase" evidence="3">
    <location>
        <begin position="28"/>
        <end position="284"/>
    </location>
</feature>
<dbReference type="SUPFAM" id="SSF56112">
    <property type="entry name" value="Protein kinase-like (PK-like)"/>
    <property type="match status" value="1"/>
</dbReference>
<sequence>MPYEGDLSPRPAAETLNIPSFTLKELYERLDSVLNEGIAGIVYSLKGYPNLAVKEIQLDSLDRAGVDVIRLELATLPNSSHPGILKCYQVIEDEGLIYIVMDRHNKTLERLITEHKRKKSPVSIRIILSIVRQVAAALAYLHSVSDAGAGRPAHCDLRPTNVLISADGEHFIIADLGLSRDALRSGSTIASTVTYMAPEILLHNETSPASNIWSLGVILYELVTLKRPDFLEGKGPRDVFTDGWAPDLSDVTDGFIRGILERIFVLEPEGRLTTKELCEVLTTFDVPVSELGAQYTMLKYKCSSLETALNSANARIEFLEEDAKARSNEIASLKMEFARIDVLEDQCKEYLAMIKALEDKIMQLSDRMDVADHQPGLLLLPRLIRAARMNSTETIQTLLKERLGIGQRDEQGMTALMHAAQQGYISSVKLLAEAEKDLQDKNGWTALMHATHNNHPEVVKVLAPHEHGKRNNNNRTALMMAAEKGFVEIASLLVPHKTDSEGDTALSTTANNPYVKTIRVIVGHEYGFGDSHGRTALMIAAQEGNLKMVEVLIEHEKELKDDNGCTALVHAARAGHRNVATFLMAYEKDVIGWTMLMCAAALGDIDMISQYLNERNQRNRQGQTALILAAQNGRDEAVKFLIEYEGSASGWTSLIYFAYLDQVDTVKEKLHEKGCADITGMTALMWAAWQGHKEAVEILLEHEKEMKDRDGNTAFVHALKNKHTDIALLLREHEAPSWTPRMCTSFTEDVTMVREHPSEKSEKNNNSETALAIAIKVDHEDVVNPIDPTDDKDVITLMRTTDRDDPVVVRTLVPLQPE</sequence>
<dbReference type="PANTHER" id="PTHR24120">
    <property type="entry name" value="GH07239P"/>
    <property type="match status" value="1"/>
</dbReference>
<name>E1EZU6_GIAIA</name>
<organism evidence="4 5">
    <name type="scientific">Giardia intestinalis (strain P15)</name>
    <name type="common">Giardia lamblia</name>
    <dbReference type="NCBI Taxonomy" id="658858"/>
    <lineage>
        <taxon>Eukaryota</taxon>
        <taxon>Metamonada</taxon>
        <taxon>Diplomonadida</taxon>
        <taxon>Hexamitidae</taxon>
        <taxon>Giardiinae</taxon>
        <taxon>Giardia</taxon>
    </lineage>
</organism>
<dbReference type="InterPro" id="IPR011009">
    <property type="entry name" value="Kinase-like_dom_sf"/>
</dbReference>
<dbReference type="PROSITE" id="PS50011">
    <property type="entry name" value="PROTEIN_KINASE_DOM"/>
    <property type="match status" value="1"/>
</dbReference>
<dbReference type="Proteomes" id="UP000008974">
    <property type="component" value="Unassembled WGS sequence"/>
</dbReference>
<evidence type="ECO:0000256" key="1">
    <source>
        <dbReference type="PROSITE-ProRule" id="PRU00023"/>
    </source>
</evidence>
<dbReference type="SUPFAM" id="SSF48403">
    <property type="entry name" value="Ankyrin repeat"/>
    <property type="match status" value="1"/>
</dbReference>
<dbReference type="AlphaFoldDB" id="E1EZU6"/>
<dbReference type="Gene3D" id="1.10.510.10">
    <property type="entry name" value="Transferase(Phosphotransferase) domain 1"/>
    <property type="match status" value="1"/>
</dbReference>
<dbReference type="InterPro" id="IPR002110">
    <property type="entry name" value="Ankyrin_rpt"/>
</dbReference>
<dbReference type="Gene3D" id="1.25.40.20">
    <property type="entry name" value="Ankyrin repeat-containing domain"/>
    <property type="match status" value="3"/>
</dbReference>
<dbReference type="SMART" id="SM00248">
    <property type="entry name" value="ANK"/>
    <property type="match status" value="9"/>
</dbReference>
<keyword evidence="4" id="KW-0418">Kinase</keyword>
<keyword evidence="4" id="KW-0808">Transferase</keyword>
<dbReference type="InterPro" id="IPR000719">
    <property type="entry name" value="Prot_kinase_dom"/>
</dbReference>
<feature type="repeat" description="ANK" evidence="1">
    <location>
        <begin position="532"/>
        <end position="564"/>
    </location>
</feature>
<feature type="coiled-coil region" evidence="2">
    <location>
        <begin position="302"/>
        <end position="374"/>
    </location>
</feature>
<dbReference type="PANTHER" id="PTHR24120:SF4">
    <property type="entry name" value="GH07239P"/>
    <property type="match status" value="1"/>
</dbReference>
<dbReference type="FunFam" id="1.10.510.10:FF:000844">
    <property type="entry name" value="Kinase, NEK"/>
    <property type="match status" value="1"/>
</dbReference>
<dbReference type="Pfam" id="PF12796">
    <property type="entry name" value="Ank_2"/>
    <property type="match status" value="4"/>
</dbReference>
<evidence type="ECO:0000259" key="3">
    <source>
        <dbReference type="PROSITE" id="PS50011"/>
    </source>
</evidence>
<reference evidence="4 5" key="1">
    <citation type="journal article" date="2010" name="BMC Genomics">
        <title>Genome analysis and comparative genomics of a Giardia intestinalis assemblage E isolate.</title>
        <authorList>
            <person name="Jerlstrom-Hultqvist J."/>
            <person name="Franzen O."/>
            <person name="Ankarklev J."/>
            <person name="Xu F."/>
            <person name="Nohynkova E."/>
            <person name="Andersson J.O."/>
            <person name="Svard S.G."/>
            <person name="Andersson B."/>
        </authorList>
    </citation>
    <scope>NUCLEOTIDE SEQUENCE [LARGE SCALE GENOMIC DNA]</scope>
    <source>
        <strain evidence="4 5">P15</strain>
    </source>
</reference>
<accession>E1EZU6</accession>
<comment type="caution">
    <text evidence="4">The sequence shown here is derived from an EMBL/GenBank/DDBJ whole genome shotgun (WGS) entry which is preliminary data.</text>
</comment>
<dbReference type="STRING" id="658858.E1EZU6"/>
<dbReference type="OrthoDB" id="195446at2759"/>
<protein>
    <submittedName>
        <fullName evidence="4">Kinase, NEK</fullName>
    </submittedName>
</protein>
<feature type="repeat" description="ANK" evidence="1">
    <location>
        <begin position="679"/>
        <end position="711"/>
    </location>
</feature>
<dbReference type="VEuPathDB" id="GiardiaDB:GLP15_1214"/>
<dbReference type="PROSITE" id="PS50088">
    <property type="entry name" value="ANK_REPEAT"/>
    <property type="match status" value="4"/>
</dbReference>
<keyword evidence="1" id="KW-0040">ANK repeat</keyword>
<dbReference type="GO" id="GO:0004672">
    <property type="term" value="F:protein kinase activity"/>
    <property type="evidence" value="ECO:0007669"/>
    <property type="project" value="InterPro"/>
</dbReference>
<dbReference type="GO" id="GO:0005524">
    <property type="term" value="F:ATP binding"/>
    <property type="evidence" value="ECO:0007669"/>
    <property type="project" value="InterPro"/>
</dbReference>
<proteinExistence type="predicted"/>
<evidence type="ECO:0000313" key="5">
    <source>
        <dbReference type="Proteomes" id="UP000008974"/>
    </source>
</evidence>
<dbReference type="Gene3D" id="3.30.200.20">
    <property type="entry name" value="Phosphorylase Kinase, domain 1"/>
    <property type="match status" value="1"/>
</dbReference>
<dbReference type="EMBL" id="ACVC01000099">
    <property type="protein sequence ID" value="EFO64324.1"/>
    <property type="molecule type" value="Genomic_DNA"/>
</dbReference>
<evidence type="ECO:0000313" key="4">
    <source>
        <dbReference type="EMBL" id="EFO64324.1"/>
    </source>
</evidence>
<evidence type="ECO:0000256" key="2">
    <source>
        <dbReference type="SAM" id="Coils"/>
    </source>
</evidence>
<feature type="repeat" description="ANK" evidence="1">
    <location>
        <begin position="621"/>
        <end position="643"/>
    </location>
</feature>